<keyword evidence="6" id="KW-0809">Transit peptide</keyword>
<dbReference type="AlphaFoldDB" id="A0AAV3PEU1"/>
<evidence type="ECO:0000256" key="1">
    <source>
        <dbReference type="ARBA" id="ARBA00004229"/>
    </source>
</evidence>
<dbReference type="CDD" id="cd00519">
    <property type="entry name" value="Lipase_3"/>
    <property type="match status" value="1"/>
</dbReference>
<organism evidence="10 11">
    <name type="scientific">Lithospermum erythrorhizon</name>
    <name type="common">Purple gromwell</name>
    <name type="synonym">Lithospermum officinale var. erythrorhizon</name>
    <dbReference type="NCBI Taxonomy" id="34254"/>
    <lineage>
        <taxon>Eukaryota</taxon>
        <taxon>Viridiplantae</taxon>
        <taxon>Streptophyta</taxon>
        <taxon>Embryophyta</taxon>
        <taxon>Tracheophyta</taxon>
        <taxon>Spermatophyta</taxon>
        <taxon>Magnoliopsida</taxon>
        <taxon>eudicotyledons</taxon>
        <taxon>Gunneridae</taxon>
        <taxon>Pentapetalae</taxon>
        <taxon>asterids</taxon>
        <taxon>lamiids</taxon>
        <taxon>Boraginales</taxon>
        <taxon>Boraginaceae</taxon>
        <taxon>Boraginoideae</taxon>
        <taxon>Lithospermeae</taxon>
        <taxon>Lithospermum</taxon>
    </lineage>
</organism>
<dbReference type="GO" id="GO:0047714">
    <property type="term" value="F:galactolipase activity"/>
    <property type="evidence" value="ECO:0007669"/>
    <property type="project" value="UniProtKB-ARBA"/>
</dbReference>
<evidence type="ECO:0000256" key="5">
    <source>
        <dbReference type="ARBA" id="ARBA00022801"/>
    </source>
</evidence>
<dbReference type="GO" id="GO:0009507">
    <property type="term" value="C:chloroplast"/>
    <property type="evidence" value="ECO:0007669"/>
    <property type="project" value="UniProtKB-SubCell"/>
</dbReference>
<evidence type="ECO:0000256" key="6">
    <source>
        <dbReference type="ARBA" id="ARBA00022946"/>
    </source>
</evidence>
<keyword evidence="4" id="KW-0934">Plastid</keyword>
<evidence type="ECO:0000256" key="4">
    <source>
        <dbReference type="ARBA" id="ARBA00022640"/>
    </source>
</evidence>
<keyword evidence="7" id="KW-0442">Lipid degradation</keyword>
<name>A0AAV3PEU1_LITER</name>
<dbReference type="GO" id="GO:0008970">
    <property type="term" value="F:phospholipase A1 activity"/>
    <property type="evidence" value="ECO:0007669"/>
    <property type="project" value="UniProtKB-ARBA"/>
</dbReference>
<dbReference type="SUPFAM" id="SSF53474">
    <property type="entry name" value="alpha/beta-Hydrolases"/>
    <property type="match status" value="1"/>
</dbReference>
<dbReference type="EMBL" id="BAABME010001439">
    <property type="protein sequence ID" value="GAA0149623.1"/>
    <property type="molecule type" value="Genomic_DNA"/>
</dbReference>
<evidence type="ECO:0000259" key="9">
    <source>
        <dbReference type="Pfam" id="PF01764"/>
    </source>
</evidence>
<gene>
    <name evidence="10" type="ORF">LIER_08757</name>
</gene>
<dbReference type="Proteomes" id="UP001454036">
    <property type="component" value="Unassembled WGS sequence"/>
</dbReference>
<comment type="similarity">
    <text evidence="2">Belongs to the AB hydrolase superfamily. Lipase family.</text>
</comment>
<evidence type="ECO:0000313" key="11">
    <source>
        <dbReference type="Proteomes" id="UP001454036"/>
    </source>
</evidence>
<evidence type="ECO:0000256" key="8">
    <source>
        <dbReference type="ARBA" id="ARBA00023098"/>
    </source>
</evidence>
<comment type="caution">
    <text evidence="10">The sequence shown here is derived from an EMBL/GenBank/DDBJ whole genome shotgun (WGS) entry which is preliminary data.</text>
</comment>
<dbReference type="PANTHER" id="PTHR31403">
    <property type="entry name" value="PHOSPHOLIPASE A1-IBETA2, CHLOROPLASTIC"/>
    <property type="match status" value="1"/>
</dbReference>
<feature type="domain" description="Fungal lipase-type" evidence="9">
    <location>
        <begin position="210"/>
        <end position="367"/>
    </location>
</feature>
<dbReference type="Pfam" id="PF01764">
    <property type="entry name" value="Lipase_3"/>
    <property type="match status" value="1"/>
</dbReference>
<dbReference type="InterPro" id="IPR002921">
    <property type="entry name" value="Fungal_lipase-type"/>
</dbReference>
<sequence length="505" mass="57573">MASSLAKINSYLPLKPLQFDPLHHEKPLSLSFPTKNQAPKTLSHFIAQAKPTINVSTASSPIITTSSVEKPKKAEESDSQLAQCWPEIHGATEWEGLLDPMNPLLRKELIRYGEMAQACYDTFDKDPYSKYSGSSKYIESEFFQSLGLEKLGYDLTRFLYATAPAQLPRFFFQAIWPDLELWTEKANWMGYVAVSNNETTEKIGRRDITIAWRGTVTQLEWISDLKDFLGTISANKIPSPDKTVKVESGFLDLYTKNDETCRFCKYSARQQVLSEVNRLLKKYPTEKLSISITGHSLGSSLAILNAYDIAETGVNVRPNGPVVPVSVFSFAGPRVGNRRFKTRLEHLGVKVLRVINVNDIVPLAPGIFFNEHVPEVVMRMACHLPWSYKHVGVELALDQKNSTFLKRKSNYVYSHDLEVYLHLLDGYHGTGHKFELATKRDHALINKYTDFLDNKIYKVAPNWKQDENKGMVRDEEGRWVQPDRFRHDIHPSEMHHHLKELGLSS</sequence>
<keyword evidence="11" id="KW-1185">Reference proteome</keyword>
<dbReference type="FunFam" id="3.40.50.1820:FF:000065">
    <property type="entry name" value="Phospholipase A1-II 3"/>
    <property type="match status" value="1"/>
</dbReference>
<dbReference type="InterPro" id="IPR029058">
    <property type="entry name" value="AB_hydrolase_fold"/>
</dbReference>
<accession>A0AAV3PEU1</accession>
<evidence type="ECO:0000313" key="10">
    <source>
        <dbReference type="EMBL" id="GAA0149623.1"/>
    </source>
</evidence>
<dbReference type="GO" id="GO:0016042">
    <property type="term" value="P:lipid catabolic process"/>
    <property type="evidence" value="ECO:0007669"/>
    <property type="project" value="UniProtKB-KW"/>
</dbReference>
<dbReference type="Gene3D" id="3.40.50.1820">
    <property type="entry name" value="alpha/beta hydrolase"/>
    <property type="match status" value="1"/>
</dbReference>
<protein>
    <submittedName>
        <fullName evidence="10">Phospholipase</fullName>
    </submittedName>
</protein>
<keyword evidence="3" id="KW-0150">Chloroplast</keyword>
<keyword evidence="5" id="KW-0378">Hydrolase</keyword>
<dbReference type="PANTHER" id="PTHR31403:SF51">
    <property type="entry name" value="PHOSPHOLIPASE A1-IGAMMA2, CHLOROPLASTIC"/>
    <property type="match status" value="1"/>
</dbReference>
<comment type="subcellular location">
    <subcellularLocation>
        <location evidence="1">Plastid</location>
        <location evidence="1">Chloroplast</location>
    </subcellularLocation>
</comment>
<evidence type="ECO:0000256" key="3">
    <source>
        <dbReference type="ARBA" id="ARBA00022528"/>
    </source>
</evidence>
<evidence type="ECO:0000256" key="7">
    <source>
        <dbReference type="ARBA" id="ARBA00022963"/>
    </source>
</evidence>
<proteinExistence type="inferred from homology"/>
<reference evidence="10 11" key="1">
    <citation type="submission" date="2024-01" db="EMBL/GenBank/DDBJ databases">
        <title>The complete chloroplast genome sequence of Lithospermum erythrorhizon: insights into the phylogenetic relationship among Boraginaceae species and the maternal lineages of purple gromwells.</title>
        <authorList>
            <person name="Okada T."/>
            <person name="Watanabe K."/>
        </authorList>
    </citation>
    <scope>NUCLEOTIDE SEQUENCE [LARGE SCALE GENOMIC DNA]</scope>
</reference>
<keyword evidence="8" id="KW-0443">Lipid metabolism</keyword>
<evidence type="ECO:0000256" key="2">
    <source>
        <dbReference type="ARBA" id="ARBA00010701"/>
    </source>
</evidence>